<sequence>MPKNVQQDDAEKIMEVAEREALRLGKGLSIAVVDSGGFVVSIRRFDGARPMTPLIALSKAYTSAVMQRPSGMLKGWSQSDPVFFGKVGDMGQFPIVATGGGVTLKREGEFVGGVGVSGGTPGEDEAIAQLILTELGYETDFAEWAGAREAASIEKD</sequence>
<protein>
    <submittedName>
        <fullName evidence="1">Uncharacterized protein GlcG (DUF336 family)</fullName>
    </submittedName>
</protein>
<dbReference type="Gene3D" id="3.30.450.150">
    <property type="entry name" value="Haem-degrading domain"/>
    <property type="match status" value="1"/>
</dbReference>
<dbReference type="Proteomes" id="UP000549113">
    <property type="component" value="Unassembled WGS sequence"/>
</dbReference>
<dbReference type="PANTHER" id="PTHR34309:SF1">
    <property type="entry name" value="PROTEIN GLCG"/>
    <property type="match status" value="1"/>
</dbReference>
<dbReference type="RefSeq" id="WP_183499997.1">
    <property type="nucleotide sequence ID" value="NZ_BAABCO010000004.1"/>
</dbReference>
<dbReference type="InterPro" id="IPR005624">
    <property type="entry name" value="PduO/GlcC-like"/>
</dbReference>
<comment type="caution">
    <text evidence="1">The sequence shown here is derived from an EMBL/GenBank/DDBJ whole genome shotgun (WGS) entry which is preliminary data.</text>
</comment>
<dbReference type="SUPFAM" id="SSF143744">
    <property type="entry name" value="GlcG-like"/>
    <property type="match status" value="1"/>
</dbReference>
<organism evidence="1 2">
    <name type="scientific">Microbacterium invictum</name>
    <dbReference type="NCBI Taxonomy" id="515415"/>
    <lineage>
        <taxon>Bacteria</taxon>
        <taxon>Bacillati</taxon>
        <taxon>Actinomycetota</taxon>
        <taxon>Actinomycetes</taxon>
        <taxon>Micrococcales</taxon>
        <taxon>Microbacteriaceae</taxon>
        <taxon>Microbacterium</taxon>
    </lineage>
</organism>
<accession>A0AA40SQJ3</accession>
<keyword evidence="2" id="KW-1185">Reference proteome</keyword>
<dbReference type="EMBL" id="JACIFH010000001">
    <property type="protein sequence ID" value="MBB4140471.1"/>
    <property type="molecule type" value="Genomic_DNA"/>
</dbReference>
<gene>
    <name evidence="1" type="ORF">BKA10_002265</name>
</gene>
<dbReference type="AlphaFoldDB" id="A0AA40SQJ3"/>
<dbReference type="PANTHER" id="PTHR34309">
    <property type="entry name" value="SLR1406 PROTEIN"/>
    <property type="match status" value="1"/>
</dbReference>
<dbReference type="Pfam" id="PF03928">
    <property type="entry name" value="HbpS-like"/>
    <property type="match status" value="1"/>
</dbReference>
<evidence type="ECO:0000313" key="2">
    <source>
        <dbReference type="Proteomes" id="UP000549113"/>
    </source>
</evidence>
<dbReference type="InterPro" id="IPR052517">
    <property type="entry name" value="GlcG_carb_metab_protein"/>
</dbReference>
<name>A0AA40SQJ3_9MICO</name>
<reference evidence="1 2" key="1">
    <citation type="submission" date="2020-08" db="EMBL/GenBank/DDBJ databases">
        <title>Sequencing the genomes of 1000 actinobacteria strains.</title>
        <authorList>
            <person name="Klenk H.-P."/>
        </authorList>
    </citation>
    <scope>NUCLEOTIDE SEQUENCE [LARGE SCALE GENOMIC DNA]</scope>
    <source>
        <strain evidence="1 2">DSM 19600</strain>
    </source>
</reference>
<proteinExistence type="predicted"/>
<evidence type="ECO:0000313" key="1">
    <source>
        <dbReference type="EMBL" id="MBB4140471.1"/>
    </source>
</evidence>
<dbReference type="InterPro" id="IPR038084">
    <property type="entry name" value="PduO/GlcC-like_sf"/>
</dbReference>